<name>F7PL84_9EURY</name>
<dbReference type="Proteomes" id="UP000015381">
    <property type="component" value="Chromosome I"/>
</dbReference>
<keyword evidence="4" id="KW-1185">Reference proteome</keyword>
<evidence type="ECO:0000313" key="1">
    <source>
        <dbReference type="EMBL" id="CCQ34755.1"/>
    </source>
</evidence>
<accession>F7PL84</accession>
<dbReference type="KEGG" id="hti:HTIA_2650"/>
<sequence>MAAEDLETTTVTLETDDATDEMEIPVDLIDLLTEGDESTPTVVADIAMFGFAQRVHSAVHHGQGEPDEQLEAIEAATMDRFEERFGTRYEDLIEHSH</sequence>
<dbReference type="eggNOG" id="arCOG04637">
    <property type="taxonomic scope" value="Archaea"/>
</dbReference>
<dbReference type="RefSeq" id="WP_008526723.1">
    <property type="nucleotide sequence ID" value="NC_021921.1"/>
</dbReference>
<dbReference type="InterPro" id="IPR055967">
    <property type="entry name" value="DUF7545"/>
</dbReference>
<organism evidence="2 3">
    <name type="scientific">Halorhabdus tiamatea SARL4B</name>
    <dbReference type="NCBI Taxonomy" id="1033806"/>
    <lineage>
        <taxon>Archaea</taxon>
        <taxon>Methanobacteriati</taxon>
        <taxon>Methanobacteriota</taxon>
        <taxon>Stenosarchaea group</taxon>
        <taxon>Halobacteria</taxon>
        <taxon>Halobacteriales</taxon>
        <taxon>Haloarculaceae</taxon>
        <taxon>Halorhabdus</taxon>
    </lineage>
</organism>
<dbReference type="STRING" id="1033806.HTIA_2650"/>
<evidence type="ECO:0000313" key="2">
    <source>
        <dbReference type="EMBL" id="ERJ06983.1"/>
    </source>
</evidence>
<dbReference type="HOGENOM" id="CLU_181982_0_0_2"/>
<dbReference type="GeneID" id="23798806"/>
<dbReference type="Pfam" id="PF24411">
    <property type="entry name" value="DUF7545"/>
    <property type="match status" value="1"/>
</dbReference>
<dbReference type="EMBL" id="AFNT02000007">
    <property type="protein sequence ID" value="ERJ06983.1"/>
    <property type="molecule type" value="Genomic_DNA"/>
</dbReference>
<gene>
    <name evidence="2" type="ORF">HLRTI_000836</name>
    <name evidence="1" type="ORF">HTIA_2650</name>
</gene>
<proteinExistence type="predicted"/>
<evidence type="ECO:0000313" key="3">
    <source>
        <dbReference type="Proteomes" id="UP000003861"/>
    </source>
</evidence>
<reference evidence="1 4" key="3">
    <citation type="journal article" date="2014" name="Environ. Microbiol.">
        <title>Halorhabdus tiamatea: proteogenomics and glycosidase activity measurements identify the first cultivated euryarchaeon from a deep-sea anoxic brine lake as potential polysaccharide degrader.</title>
        <authorList>
            <person name="Werner J."/>
            <person name="Ferrer M."/>
            <person name="Michel G."/>
            <person name="Mann A.J."/>
            <person name="Huang S."/>
            <person name="Juarez S."/>
            <person name="Ciordia S."/>
            <person name="Albar J.P."/>
            <person name="Alcaide M."/>
            <person name="La Cono V."/>
            <person name="Yakimov M.M."/>
            <person name="Antunes A."/>
            <person name="Taborda M."/>
            <person name="Da Costa M.S."/>
            <person name="Amann R.I."/>
            <person name="Gloeckner F.O."/>
            <person name="Golyshina O.V."/>
            <person name="Golyshin P.N."/>
            <person name="Teeling H."/>
        </authorList>
    </citation>
    <scope>NUCLEOTIDE SEQUENCE [LARGE SCALE GENOMIC DNA]</scope>
    <source>
        <strain evidence="4">SARL4B</strain>
        <strain evidence="1">Type strain: SARL4B</strain>
    </source>
</reference>
<dbReference type="AlphaFoldDB" id="F7PL84"/>
<reference evidence="2 3" key="2">
    <citation type="journal article" date="2013" name="PLoS ONE">
        <title>INDIGO - INtegrated Data Warehouse of MIcrobial GenOmes with Examples from the Red Sea Extremophiles.</title>
        <authorList>
            <person name="Alam I."/>
            <person name="Antunes A."/>
            <person name="Kamau A.A."/>
            <person name="Ba Alawi W."/>
            <person name="Kalkatawi M."/>
            <person name="Stingl U."/>
            <person name="Bajic V.B."/>
        </authorList>
    </citation>
    <scope>NUCLEOTIDE SEQUENCE [LARGE SCALE GENOMIC DNA]</scope>
    <source>
        <strain evidence="2 3">SARL4B</strain>
    </source>
</reference>
<reference evidence="2 3" key="1">
    <citation type="journal article" date="2011" name="J. Bacteriol.">
        <title>Genome sequence of Halorhabdus tiamatea, the first archaeon isolated from a deep-sea anoxic brine lake.</title>
        <authorList>
            <person name="Antunes A."/>
            <person name="Alam I."/>
            <person name="Bajic V.B."/>
            <person name="Stingl U."/>
        </authorList>
    </citation>
    <scope>NUCLEOTIDE SEQUENCE [LARGE SCALE GENOMIC DNA]</scope>
    <source>
        <strain evidence="2 3">SARL4B</strain>
    </source>
</reference>
<dbReference type="Proteomes" id="UP000003861">
    <property type="component" value="Unassembled WGS sequence"/>
</dbReference>
<dbReference type="OrthoDB" id="311268at2157"/>
<dbReference type="EMBL" id="HF571520">
    <property type="protein sequence ID" value="CCQ34755.1"/>
    <property type="molecule type" value="Genomic_DNA"/>
</dbReference>
<evidence type="ECO:0000313" key="4">
    <source>
        <dbReference type="Proteomes" id="UP000015381"/>
    </source>
</evidence>
<protein>
    <submittedName>
        <fullName evidence="2">Uncharacterized protein</fullName>
    </submittedName>
</protein>